<dbReference type="RefSeq" id="WP_014144156.1">
    <property type="nucleotide sequence ID" value="NC_016111.1"/>
</dbReference>
<sequence length="251" mass="25338">MHSSAQRLARLLACATVPVALLTACSSGSGSAHDASKGASGAPSAPSSSPTASLPADKYAALPDACKAISQDTVKQMVPSAKDASGKAVTSSDPKTRGGCSWTGLDGYQFRFLDDSLQRFDSIPGAASGEDQAKNAYRLAVQNVDKPSGAKTGQVSGLGDEATLLTWDATKDDTDYHYATVVVRSANAVVTVDFSGAGLEGDDKPKADEMNQDAQDAAKQAVASLAAAKATPSASASAPAKSKPSASASSH</sequence>
<dbReference type="PATRIC" id="fig|1003195.11.peg.4901"/>
<gene>
    <name evidence="2" type="ordered locus">SCATT_34210</name>
</gene>
<keyword evidence="3" id="KW-1185">Reference proteome</keyword>
<dbReference type="eggNOG" id="ENOG5033MFY">
    <property type="taxonomic scope" value="Bacteria"/>
</dbReference>
<proteinExistence type="predicted"/>
<accession>G8WSF8</accession>
<reference evidence="3" key="1">
    <citation type="submission" date="2011-12" db="EMBL/GenBank/DDBJ databases">
        <title>Complete genome sequence of Streptomyces cattleya strain DSM 46488.</title>
        <authorList>
            <person name="Ou H.-Y."/>
            <person name="Li P."/>
            <person name="Zhao C."/>
            <person name="O'Hagan D."/>
            <person name="Deng Z."/>
        </authorList>
    </citation>
    <scope>NUCLEOTIDE SEQUENCE [LARGE SCALE GENOMIC DNA]</scope>
    <source>
        <strain evidence="3">ATCC 35852 / DSM 46488 / JCM 4925 / NBRC 14057 / NRRL 8057</strain>
    </source>
</reference>
<name>F8JWK7_STREN</name>
<evidence type="ECO:0000313" key="2">
    <source>
        <dbReference type="EMBL" id="AEW95792.1"/>
    </source>
</evidence>
<feature type="compositionally biased region" description="Low complexity" evidence="1">
    <location>
        <begin position="217"/>
        <end position="251"/>
    </location>
</feature>
<dbReference type="HOGENOM" id="CLU_070814_0_0_11"/>
<feature type="region of interest" description="Disordered" evidence="1">
    <location>
        <begin position="77"/>
        <end position="96"/>
    </location>
</feature>
<evidence type="ECO:0008006" key="4">
    <source>
        <dbReference type="Google" id="ProtNLM"/>
    </source>
</evidence>
<dbReference type="Proteomes" id="UP000007842">
    <property type="component" value="Chromosome"/>
</dbReference>
<dbReference type="STRING" id="1003195.SCATT_34210"/>
<dbReference type="AlphaFoldDB" id="F8JWK7"/>
<feature type="region of interest" description="Disordered" evidence="1">
    <location>
        <begin position="197"/>
        <end position="251"/>
    </location>
</feature>
<protein>
    <recommendedName>
        <fullName evidence="4">DUF3558 domain-containing protein</fullName>
    </recommendedName>
</protein>
<organism evidence="2 3">
    <name type="scientific">Streptantibioticus cattleyicolor (strain ATCC 35852 / DSM 46488 / JCM 4925 / NBRC 14057 / NRRL 8057)</name>
    <name type="common">Streptomyces cattleya</name>
    <dbReference type="NCBI Taxonomy" id="1003195"/>
    <lineage>
        <taxon>Bacteria</taxon>
        <taxon>Bacillati</taxon>
        <taxon>Actinomycetota</taxon>
        <taxon>Actinomycetes</taxon>
        <taxon>Kitasatosporales</taxon>
        <taxon>Streptomycetaceae</taxon>
        <taxon>Streptantibioticus</taxon>
    </lineage>
</organism>
<feature type="compositionally biased region" description="Low complexity" evidence="1">
    <location>
        <begin position="37"/>
        <end position="54"/>
    </location>
</feature>
<dbReference type="OrthoDB" id="4333909at2"/>
<feature type="region of interest" description="Disordered" evidence="1">
    <location>
        <begin position="32"/>
        <end position="54"/>
    </location>
</feature>
<evidence type="ECO:0000313" key="3">
    <source>
        <dbReference type="Proteomes" id="UP000007842"/>
    </source>
</evidence>
<accession>F8JWK7</accession>
<dbReference type="PROSITE" id="PS51257">
    <property type="entry name" value="PROKAR_LIPOPROTEIN"/>
    <property type="match status" value="1"/>
</dbReference>
<dbReference type="EMBL" id="CP003219">
    <property type="protein sequence ID" value="AEW95792.1"/>
    <property type="molecule type" value="Genomic_DNA"/>
</dbReference>
<evidence type="ECO:0000256" key="1">
    <source>
        <dbReference type="SAM" id="MobiDB-lite"/>
    </source>
</evidence>
<dbReference type="KEGG" id="sct:SCAT_3435"/>
<dbReference type="KEGG" id="scy:SCATT_34210"/>